<comment type="caution">
    <text evidence="2">The sequence shown here is derived from an EMBL/GenBank/DDBJ whole genome shotgun (WGS) entry which is preliminary data.</text>
</comment>
<accession>D3BV72</accession>
<evidence type="ECO:0000313" key="2">
    <source>
        <dbReference type="EMBL" id="EFA74629.1"/>
    </source>
</evidence>
<dbReference type="Pfam" id="PF03945">
    <property type="entry name" value="Endotoxin_N"/>
    <property type="match status" value="1"/>
</dbReference>
<gene>
    <name evidence="2" type="primary">prtB</name>
    <name evidence="2" type="ORF">PPL_11597</name>
</gene>
<dbReference type="FunCoup" id="D3BV72">
    <property type="interactions" value="167"/>
</dbReference>
<reference evidence="2 3" key="1">
    <citation type="journal article" date="2011" name="Genome Res.">
        <title>Phylogeny-wide analysis of social amoeba genomes highlights ancient origins for complex intercellular communication.</title>
        <authorList>
            <person name="Heidel A.J."/>
            <person name="Lawal H.M."/>
            <person name="Felder M."/>
            <person name="Schilde C."/>
            <person name="Helps N.R."/>
            <person name="Tunggal B."/>
            <person name="Rivero F."/>
            <person name="John U."/>
            <person name="Schleicher M."/>
            <person name="Eichinger L."/>
            <person name="Platzer M."/>
            <person name="Noegel A.A."/>
            <person name="Schaap P."/>
            <person name="Gloeckner G."/>
        </authorList>
    </citation>
    <scope>NUCLEOTIDE SEQUENCE [LARGE SCALE GENOMIC DNA]</scope>
    <source>
        <strain evidence="3">ATCC 26659 / Pp 5 / PN500</strain>
    </source>
</reference>
<organism evidence="2 3">
    <name type="scientific">Heterostelium pallidum (strain ATCC 26659 / Pp 5 / PN500)</name>
    <name type="common">Cellular slime mold</name>
    <name type="synonym">Polysphondylium pallidum</name>
    <dbReference type="NCBI Taxonomy" id="670386"/>
    <lineage>
        <taxon>Eukaryota</taxon>
        <taxon>Amoebozoa</taxon>
        <taxon>Evosea</taxon>
        <taxon>Eumycetozoa</taxon>
        <taxon>Dictyostelia</taxon>
        <taxon>Acytosteliales</taxon>
        <taxon>Acytosteliaceae</taxon>
        <taxon>Heterostelium</taxon>
    </lineage>
</organism>
<evidence type="ECO:0000259" key="1">
    <source>
        <dbReference type="Pfam" id="PF03945"/>
    </source>
</evidence>
<dbReference type="InParanoid" id="D3BV72"/>
<dbReference type="InterPro" id="IPR036716">
    <property type="entry name" value="Pest_crys_N_sf"/>
</dbReference>
<feature type="domain" description="Pesticidal crystal protein" evidence="1">
    <location>
        <begin position="56"/>
        <end position="239"/>
    </location>
</feature>
<dbReference type="SUPFAM" id="SSF56849">
    <property type="entry name" value="delta-Endotoxin (insectocide), N-terminal domain"/>
    <property type="match status" value="1"/>
</dbReference>
<sequence>MNSIESPVSIPETDKESLVLPVLTPQERIDSVYQQFSPKVREFNSSITSADWGTIIGTIIGFTPEVGNLLKTGFGLLWGHIFSNNGKYITKDQFDNAMDDLYRKVEEMVDDKLDQDEKNRCTLKFEDCQNRGNNFNDLITIYIERNQVKAGLKVNTSLEHRVEPPSHLQQLSDDNLLEMIRSEFLGLRDSLEGAIIDFSNKLYSHIMGNLLSVTMMMYINLMRDAILQGISWGLPSDYINGTTSVPSLKSKVHDRVIQFHHDLAHCLYSTCYKRLPFPFELEDLPDNSAGVYGRINELDLIEYPLPVVRQAGKNGNFDLSTNKGFKTFKLNIHDTSLGNDKFGKITDTVNGTIPYSFSKKGETAVITITNGSGWISNPKLAFTVEREFTEVLNDTKMFDFRVMGKTQTIDMSGQNAASKGDRLTFYTAVDPDLYDVNYNDHRESKILRYNLKGAFQTLEIVITALDAPLTKWLYTIELTME</sequence>
<dbReference type="InterPro" id="IPR005639">
    <property type="entry name" value="Pest_crys_dom_I"/>
</dbReference>
<protein>
    <submittedName>
        <fullName evidence="2">Proteosomal alpha-subunit 7-1</fullName>
    </submittedName>
</protein>
<dbReference type="RefSeq" id="XP_020426763.1">
    <property type="nucleotide sequence ID" value="XM_020582347.1"/>
</dbReference>
<dbReference type="GO" id="GO:0001907">
    <property type="term" value="P:symbiont-mediated killing of host cell"/>
    <property type="evidence" value="ECO:0007669"/>
    <property type="project" value="InterPro"/>
</dbReference>
<dbReference type="PANTHER" id="PTHR35598:SF4">
    <property type="entry name" value="PESTICIDAL CRYSTAL PROTEIN N-TERMINAL DOMAIN-CONTAINING PROTEIN"/>
    <property type="match status" value="1"/>
</dbReference>
<dbReference type="Proteomes" id="UP000001396">
    <property type="component" value="Unassembled WGS sequence"/>
</dbReference>
<keyword evidence="3" id="KW-1185">Reference proteome</keyword>
<dbReference type="EMBL" id="ADBJ01000062">
    <property type="protein sequence ID" value="EFA74629.1"/>
    <property type="molecule type" value="Genomic_DNA"/>
</dbReference>
<dbReference type="GeneID" id="31367065"/>
<proteinExistence type="predicted"/>
<name>D3BV72_HETP5</name>
<evidence type="ECO:0000313" key="3">
    <source>
        <dbReference type="Proteomes" id="UP000001396"/>
    </source>
</evidence>
<dbReference type="GO" id="GO:0090729">
    <property type="term" value="F:toxin activity"/>
    <property type="evidence" value="ECO:0007669"/>
    <property type="project" value="InterPro"/>
</dbReference>
<dbReference type="PANTHER" id="PTHR35598">
    <property type="entry name" value="ENDOTOXIN_N DOMAIN-CONTAINING PROTEIN"/>
    <property type="match status" value="1"/>
</dbReference>
<dbReference type="Gene3D" id="1.20.190.10">
    <property type="entry name" value="Pesticidal crystal protein, N-terminal domain"/>
    <property type="match status" value="1"/>
</dbReference>
<dbReference type="AlphaFoldDB" id="D3BV72"/>